<keyword evidence="1" id="KW-1133">Transmembrane helix</keyword>
<evidence type="ECO:0000256" key="1">
    <source>
        <dbReference type="SAM" id="Phobius"/>
    </source>
</evidence>
<dbReference type="Proteomes" id="UP000255467">
    <property type="component" value="Unassembled WGS sequence"/>
</dbReference>
<keyword evidence="1" id="KW-0472">Membrane</keyword>
<gene>
    <name evidence="2" type="ORF">NCTC1934_03180</name>
</gene>
<keyword evidence="1" id="KW-0812">Transmembrane</keyword>
<dbReference type="OrthoDB" id="156718at2"/>
<name>A0A378YMQ2_9NOCA</name>
<evidence type="ECO:0000313" key="2">
    <source>
        <dbReference type="EMBL" id="SUA77787.1"/>
    </source>
</evidence>
<keyword evidence="3" id="KW-1185">Reference proteome</keyword>
<reference evidence="2 3" key="1">
    <citation type="submission" date="2018-06" db="EMBL/GenBank/DDBJ databases">
        <authorList>
            <consortium name="Pathogen Informatics"/>
            <person name="Doyle S."/>
        </authorList>
    </citation>
    <scope>NUCLEOTIDE SEQUENCE [LARGE SCALE GENOMIC DNA]</scope>
    <source>
        <strain evidence="2 3">NCTC1934</strain>
    </source>
</reference>
<dbReference type="AlphaFoldDB" id="A0A378YMQ2"/>
<feature type="transmembrane region" description="Helical" evidence="1">
    <location>
        <begin position="41"/>
        <end position="68"/>
    </location>
</feature>
<evidence type="ECO:0000313" key="3">
    <source>
        <dbReference type="Proteomes" id="UP000255467"/>
    </source>
</evidence>
<proteinExistence type="predicted"/>
<feature type="transmembrane region" description="Helical" evidence="1">
    <location>
        <begin position="161"/>
        <end position="182"/>
    </location>
</feature>
<dbReference type="RefSeq" id="WP_039810948.1">
    <property type="nucleotide sequence ID" value="NZ_UGRY01000002.1"/>
</dbReference>
<sequence length="229" mass="26284">MSTETSAVEPARPAVHPVRVRGDLSENLSRWLWLVKWILAIPHYLILIFLGIGFLLLTIVAFFAILVVGRYPRPIFDINVGIMRWSWRVMFYTYNALGTDRYPPFSLRPDDDYPADLTVDYPERLSRGLVLVKWWLLAVPHYLILVAMLSGAVIVDAESDYANFVPPLLDLLVLIAAIALLCTGRYPRGVFDFLLGINRWAYRVVAYAALMRDEYPPFRLDQGAREPER</sequence>
<evidence type="ECO:0008006" key="4">
    <source>
        <dbReference type="Google" id="ProtNLM"/>
    </source>
</evidence>
<protein>
    <recommendedName>
        <fullName evidence="4">DUF4389 domain-containing protein</fullName>
    </recommendedName>
</protein>
<feature type="transmembrane region" description="Helical" evidence="1">
    <location>
        <begin position="134"/>
        <end position="155"/>
    </location>
</feature>
<dbReference type="Pfam" id="PF14333">
    <property type="entry name" value="DUF4389"/>
    <property type="match status" value="2"/>
</dbReference>
<dbReference type="EMBL" id="UGRY01000002">
    <property type="protein sequence ID" value="SUA77787.1"/>
    <property type="molecule type" value="Genomic_DNA"/>
</dbReference>
<accession>A0A378YMQ2</accession>
<dbReference type="InterPro" id="IPR025498">
    <property type="entry name" value="DUF4389"/>
</dbReference>
<organism evidence="2 3">
    <name type="scientific">Nocardia otitidiscaviarum</name>
    <dbReference type="NCBI Taxonomy" id="1823"/>
    <lineage>
        <taxon>Bacteria</taxon>
        <taxon>Bacillati</taxon>
        <taxon>Actinomycetota</taxon>
        <taxon>Actinomycetes</taxon>
        <taxon>Mycobacteriales</taxon>
        <taxon>Nocardiaceae</taxon>
        <taxon>Nocardia</taxon>
    </lineage>
</organism>